<dbReference type="AlphaFoldDB" id="A0A977PWY1"/>
<dbReference type="Proteomes" id="UP001065613">
    <property type="component" value="Chromosome"/>
</dbReference>
<evidence type="ECO:0000259" key="1">
    <source>
        <dbReference type="Pfam" id="PF18765"/>
    </source>
</evidence>
<gene>
    <name evidence="2" type="ORF">KA717_07235</name>
</gene>
<dbReference type="InterPro" id="IPR052548">
    <property type="entry name" value="Type_VII_TA_antitoxin"/>
</dbReference>
<dbReference type="Pfam" id="PF18765">
    <property type="entry name" value="Polbeta"/>
    <property type="match status" value="1"/>
</dbReference>
<feature type="domain" description="Polymerase beta nucleotidyltransferase" evidence="1">
    <location>
        <begin position="12"/>
        <end position="101"/>
    </location>
</feature>
<organism evidence="2">
    <name type="scientific">Woronichinia naegeliana WA131</name>
    <dbReference type="NCBI Taxonomy" id="2824559"/>
    <lineage>
        <taxon>Bacteria</taxon>
        <taxon>Bacillati</taxon>
        <taxon>Cyanobacteriota</taxon>
        <taxon>Cyanophyceae</taxon>
        <taxon>Synechococcales</taxon>
        <taxon>Coelosphaeriaceae</taxon>
        <taxon>Woronichinia</taxon>
    </lineage>
</organism>
<accession>A0A977PWY1</accession>
<dbReference type="Gene3D" id="3.30.460.10">
    <property type="entry name" value="Beta Polymerase, domain 2"/>
    <property type="match status" value="1"/>
</dbReference>
<sequence length="104" mass="12002">MSQFGLKQDTINQINQVFSAYPEISKAIIYGSRAKGNYKPGSDIDLTLVGDNINYHQLLEILNKIDDLLLPYFFDLSIFNSLNNPNLIEHIERVGITFYKREVY</sequence>
<dbReference type="InterPro" id="IPR043519">
    <property type="entry name" value="NT_sf"/>
</dbReference>
<dbReference type="CDD" id="cd05403">
    <property type="entry name" value="NT_KNTase_like"/>
    <property type="match status" value="1"/>
</dbReference>
<reference evidence="2" key="1">
    <citation type="submission" date="2021-04" db="EMBL/GenBank/DDBJ databases">
        <title>Genome sequence of Woronichinia naegeliana from Washington state freshwater lake bloom.</title>
        <authorList>
            <person name="Dreher T.W."/>
        </authorList>
    </citation>
    <scope>NUCLEOTIDE SEQUENCE</scope>
    <source>
        <strain evidence="2">WA131</strain>
    </source>
</reference>
<dbReference type="InterPro" id="IPR041633">
    <property type="entry name" value="Polbeta"/>
</dbReference>
<dbReference type="EMBL" id="CP073041">
    <property type="protein sequence ID" value="UXE62546.1"/>
    <property type="molecule type" value="Genomic_DNA"/>
</dbReference>
<proteinExistence type="predicted"/>
<dbReference type="PANTHER" id="PTHR33933:SF1">
    <property type="entry name" value="PROTEIN ADENYLYLTRANSFERASE MNTA-RELATED"/>
    <property type="match status" value="1"/>
</dbReference>
<protein>
    <submittedName>
        <fullName evidence="2">Nucleotidyltransferase domain-containing protein</fullName>
    </submittedName>
</protein>
<dbReference type="KEGG" id="wna:KA717_07235"/>
<dbReference type="PANTHER" id="PTHR33933">
    <property type="entry name" value="NUCLEOTIDYLTRANSFERASE"/>
    <property type="match status" value="1"/>
</dbReference>
<dbReference type="SUPFAM" id="SSF81301">
    <property type="entry name" value="Nucleotidyltransferase"/>
    <property type="match status" value="1"/>
</dbReference>
<evidence type="ECO:0000313" key="2">
    <source>
        <dbReference type="EMBL" id="UXE62546.1"/>
    </source>
</evidence>
<name>A0A977PWY1_9CYAN</name>